<dbReference type="InterPro" id="IPR007016">
    <property type="entry name" value="O-antigen_ligase-rel_domated"/>
</dbReference>
<proteinExistence type="predicted"/>
<feature type="domain" description="O-antigen ligase-related" evidence="7">
    <location>
        <begin position="469"/>
        <end position="544"/>
    </location>
</feature>
<protein>
    <recommendedName>
        <fullName evidence="7">O-antigen ligase-related domain-containing protein</fullName>
    </recommendedName>
</protein>
<dbReference type="InterPro" id="IPR019734">
    <property type="entry name" value="TPR_rpt"/>
</dbReference>
<accession>A0A8A0RL59</accession>
<evidence type="ECO:0000259" key="7">
    <source>
        <dbReference type="Pfam" id="PF04932"/>
    </source>
</evidence>
<dbReference type="PANTHER" id="PTHR37422:SF17">
    <property type="entry name" value="O-ANTIGEN LIGASE"/>
    <property type="match status" value="1"/>
</dbReference>
<dbReference type="RefSeq" id="WP_206708206.1">
    <property type="nucleotide sequence ID" value="NZ_CP059066.1"/>
</dbReference>
<dbReference type="KEGG" id="kme:H0A61_00285"/>
<keyword evidence="4 6" id="KW-0472">Membrane</keyword>
<dbReference type="GO" id="GO:0016020">
    <property type="term" value="C:membrane"/>
    <property type="evidence" value="ECO:0007669"/>
    <property type="project" value="UniProtKB-SubCell"/>
</dbReference>
<evidence type="ECO:0000256" key="1">
    <source>
        <dbReference type="ARBA" id="ARBA00004141"/>
    </source>
</evidence>
<feature type="transmembrane region" description="Helical" evidence="6">
    <location>
        <begin position="283"/>
        <end position="305"/>
    </location>
</feature>
<feature type="repeat" description="TPR" evidence="5">
    <location>
        <begin position="727"/>
        <end position="760"/>
    </location>
</feature>
<evidence type="ECO:0000256" key="6">
    <source>
        <dbReference type="SAM" id="Phobius"/>
    </source>
</evidence>
<reference evidence="8" key="1">
    <citation type="submission" date="2020-07" db="EMBL/GenBank/DDBJ databases">
        <title>Koleobacter methoxysyntrophicus gen. nov., sp. nov., a novel anaerobic bacterium isolated from deep subsurface oil field and proposal of Koleobacterales ord. nov. in the phylum Firmicutes.</title>
        <authorList>
            <person name="Sakamoto S."/>
            <person name="Tamaki H."/>
        </authorList>
    </citation>
    <scope>NUCLEOTIDE SEQUENCE</scope>
    <source>
        <strain evidence="8">NRmbB1</strain>
    </source>
</reference>
<dbReference type="PROSITE" id="PS50005">
    <property type="entry name" value="TPR"/>
    <property type="match status" value="1"/>
</dbReference>
<organism evidence="8 9">
    <name type="scientific">Koleobacter methoxysyntrophicus</name>
    <dbReference type="NCBI Taxonomy" id="2751313"/>
    <lineage>
        <taxon>Bacteria</taxon>
        <taxon>Bacillati</taxon>
        <taxon>Bacillota</taxon>
        <taxon>Clostridia</taxon>
        <taxon>Koleobacterales</taxon>
        <taxon>Koleobacteraceae</taxon>
        <taxon>Koleobacter</taxon>
    </lineage>
</organism>
<feature type="transmembrane region" description="Helical" evidence="6">
    <location>
        <begin position="312"/>
        <end position="333"/>
    </location>
</feature>
<feature type="transmembrane region" description="Helical" evidence="6">
    <location>
        <begin position="138"/>
        <end position="163"/>
    </location>
</feature>
<keyword evidence="9" id="KW-1185">Reference proteome</keyword>
<evidence type="ECO:0000313" key="8">
    <source>
        <dbReference type="EMBL" id="QSQ07966.1"/>
    </source>
</evidence>
<dbReference type="EMBL" id="CP059066">
    <property type="protein sequence ID" value="QSQ07966.1"/>
    <property type="molecule type" value="Genomic_DNA"/>
</dbReference>
<feature type="transmembrane region" description="Helical" evidence="6">
    <location>
        <begin position="25"/>
        <end position="44"/>
    </location>
</feature>
<dbReference type="SMART" id="SM00028">
    <property type="entry name" value="TPR"/>
    <property type="match status" value="4"/>
</dbReference>
<dbReference type="InterPro" id="IPR051533">
    <property type="entry name" value="WaaL-like"/>
</dbReference>
<feature type="transmembrane region" description="Helical" evidence="6">
    <location>
        <begin position="183"/>
        <end position="200"/>
    </location>
</feature>
<dbReference type="SUPFAM" id="SSF48452">
    <property type="entry name" value="TPR-like"/>
    <property type="match status" value="1"/>
</dbReference>
<dbReference type="Proteomes" id="UP000662904">
    <property type="component" value="Chromosome"/>
</dbReference>
<keyword evidence="3 6" id="KW-1133">Transmembrane helix</keyword>
<dbReference type="PANTHER" id="PTHR37422">
    <property type="entry name" value="TEICHURONIC ACID BIOSYNTHESIS PROTEIN TUAE"/>
    <property type="match status" value="1"/>
</dbReference>
<feature type="transmembrane region" description="Helical" evidence="6">
    <location>
        <begin position="593"/>
        <end position="611"/>
    </location>
</feature>
<keyword evidence="5" id="KW-0802">TPR repeat</keyword>
<evidence type="ECO:0000256" key="5">
    <source>
        <dbReference type="PROSITE-ProRule" id="PRU00339"/>
    </source>
</evidence>
<name>A0A8A0RL59_9FIRM</name>
<feature type="transmembrane region" description="Helical" evidence="6">
    <location>
        <begin position="631"/>
        <end position="653"/>
    </location>
</feature>
<dbReference type="InterPro" id="IPR011990">
    <property type="entry name" value="TPR-like_helical_dom_sf"/>
</dbReference>
<feature type="transmembrane region" description="Helical" evidence="6">
    <location>
        <begin position="539"/>
        <end position="558"/>
    </location>
</feature>
<dbReference type="AlphaFoldDB" id="A0A8A0RL59"/>
<evidence type="ECO:0000256" key="3">
    <source>
        <dbReference type="ARBA" id="ARBA00022989"/>
    </source>
</evidence>
<feature type="transmembrane region" description="Helical" evidence="6">
    <location>
        <begin position="229"/>
        <end position="245"/>
    </location>
</feature>
<feature type="transmembrane region" description="Helical" evidence="6">
    <location>
        <begin position="570"/>
        <end position="587"/>
    </location>
</feature>
<feature type="transmembrane region" description="Helical" evidence="6">
    <location>
        <begin position="252"/>
        <end position="271"/>
    </location>
</feature>
<gene>
    <name evidence="8" type="ORF">H0A61_00285</name>
</gene>
<dbReference type="Gene3D" id="1.25.40.10">
    <property type="entry name" value="Tetratricopeptide repeat domain"/>
    <property type="match status" value="1"/>
</dbReference>
<dbReference type="Gene3D" id="2.60.120.260">
    <property type="entry name" value="Galactose-binding domain-like"/>
    <property type="match status" value="2"/>
</dbReference>
<feature type="transmembrane region" description="Helical" evidence="6">
    <location>
        <begin position="85"/>
        <end position="102"/>
    </location>
</feature>
<dbReference type="Pfam" id="PF04932">
    <property type="entry name" value="Wzy_C"/>
    <property type="match status" value="1"/>
</dbReference>
<evidence type="ECO:0000256" key="4">
    <source>
        <dbReference type="ARBA" id="ARBA00023136"/>
    </source>
</evidence>
<feature type="transmembrane region" description="Helical" evidence="6">
    <location>
        <begin position="207"/>
        <end position="223"/>
    </location>
</feature>
<evidence type="ECO:0000256" key="2">
    <source>
        <dbReference type="ARBA" id="ARBA00022692"/>
    </source>
</evidence>
<evidence type="ECO:0000313" key="9">
    <source>
        <dbReference type="Proteomes" id="UP000662904"/>
    </source>
</evidence>
<sequence length="993" mass="112954">MGRKQRLKKQQNRENKTDKGQQRGTLYWVVFACLCVLMFYPPYFRGLFFDRELLPTHMFTAVLFGLWWIYKLSVKRDPVFLRTPLDYAALGMAAVYFISIFAAVNVRLAIGEFLKYVNYFMAYWLAGELARSRKEIKVFLNVLLASAVGVALLGIGAAAGTFSYNGAFVGGRINSSIQYPNTLAAYLTAAYFISMTLLLNEDKKWKKYLYSTANFILFFTFIFTYSRGAWFLFPIVFIIYLIGLVKENRIRAIENFVIVLIPSLLVLQGFASSIGGSREIRAWLWFFAGIGLTGVCLFISGYVAGINRKVKLAFVGLISITLIAAAIAAFTAVKPIALHHTAEEEAGWKSVTREVKNIRPDTEYVLKVDIESKNPDDQPYSWRIVVNSYDKQNKATRILNSTGGTEGIETKELSFKTRADTKSIRIYFQNYYPNTRAKFENIEISPVVQGANPIKVRTAYKYIPENLVNRIFSINLKDTSASGRFTFYRDAFRIIKDYPIIGTGGGGWASIYFGYQSHLYWSNQVHNYFMQVWVETGTLGLLAVLSVWILVIFTVIKLYKSETAPEDRQLIWGIFIPAAALGIHSIIDFNLSLGAVALYLWFIFGIINGRASVQSGSEGRKRDMHRSLTPYYTGSLVTSLLIFAVSLTLFAGYNYGQKGISLLTRGETLAAEEAFKRASKYDPFTASFRADRAQILDVIGNSSESEELLEEAEKEMQKAVSLDKYNPRLNAHLGAFYLRRGNIEEGLKYLEKASQLHPYNVNYYEYLSDAYVSIAKELIRRGSRDESVEFLDRTIDMVNTIKDLNLQSVKKMDTTPKLILNIEKAAYMKDNIETRRIYREVDDIVFAASLMIDTRGEGLPDLWRKADTAEGYIQTEIISRERSPYLRIENPGSGLGYIYSRDFELQPKSDYVLVMKARGSVRPGRFRVYVFSREGQRTQASAASVNLTEDWQEIKIAFRTTADIESGKQYIRLDHTGKDEGYIEIKEIFLLED</sequence>
<comment type="subcellular location">
    <subcellularLocation>
        <location evidence="1">Membrane</location>
        <topology evidence="1">Multi-pass membrane protein</topology>
    </subcellularLocation>
</comment>
<keyword evidence="2 6" id="KW-0812">Transmembrane</keyword>